<protein>
    <submittedName>
        <fullName evidence="5">Nitrate ABC transporter ATPase</fullName>
    </submittedName>
</protein>
<keyword evidence="1" id="KW-0813">Transport</keyword>
<dbReference type="Pfam" id="PF00005">
    <property type="entry name" value="ABC_tran"/>
    <property type="match status" value="1"/>
</dbReference>
<organism evidence="5 6">
    <name type="scientific">Arenivirga flava</name>
    <dbReference type="NCBI Taxonomy" id="1930060"/>
    <lineage>
        <taxon>Bacteria</taxon>
        <taxon>Bacillati</taxon>
        <taxon>Actinomycetota</taxon>
        <taxon>Actinomycetes</taxon>
        <taxon>Micrococcales</taxon>
        <taxon>Microbacteriaceae</taxon>
        <taxon>Arenivirga</taxon>
    </lineage>
</organism>
<accession>A0AA37XBC3</accession>
<evidence type="ECO:0000313" key="6">
    <source>
        <dbReference type="Proteomes" id="UP001157160"/>
    </source>
</evidence>
<dbReference type="InterPro" id="IPR050166">
    <property type="entry name" value="ABC_transporter_ATP-bind"/>
</dbReference>
<dbReference type="SUPFAM" id="SSF52540">
    <property type="entry name" value="P-loop containing nucleoside triphosphate hydrolases"/>
    <property type="match status" value="1"/>
</dbReference>
<dbReference type="Proteomes" id="UP001157160">
    <property type="component" value="Unassembled WGS sequence"/>
</dbReference>
<dbReference type="InterPro" id="IPR027417">
    <property type="entry name" value="P-loop_NTPase"/>
</dbReference>
<name>A0AA37XBC3_9MICO</name>
<evidence type="ECO:0000256" key="3">
    <source>
        <dbReference type="ARBA" id="ARBA00022840"/>
    </source>
</evidence>
<sequence length="261" mass="27878">MSEAVVLRGIGRTFAGRRPIAALDGIDLTVRAGEFVTLFGPSGSGKSTLLRIIAGLERADAGTVQVLGGPPREAARRKDIGWVPQNAALLPWARVRTNAGLSALVNRRADRSSHPQRVPQDVDGILAEVGLADFADARPGQLSGGMQQRAALARVFVQGAPLLLMDEPFSALDEITRSSVRLQLLDLWERHRKTVVFVTHSAEEAALLSDRVIVLSPRPGRITAEIEVPIPRPRADCAADSDAVRAVEREITAALRAGASG</sequence>
<proteinExistence type="predicted"/>
<gene>
    <name evidence="5" type="ORF">GCM10025874_14980</name>
</gene>
<dbReference type="PANTHER" id="PTHR42788:SF19">
    <property type="entry name" value="ALIPHATIC SULFONATES IMPORT ATP-BINDING PROTEIN SSUB 2"/>
    <property type="match status" value="1"/>
</dbReference>
<dbReference type="InterPro" id="IPR017871">
    <property type="entry name" value="ABC_transporter-like_CS"/>
</dbReference>
<keyword evidence="2" id="KW-0547">Nucleotide-binding</keyword>
<dbReference type="PANTHER" id="PTHR42788">
    <property type="entry name" value="TAURINE IMPORT ATP-BINDING PROTEIN-RELATED"/>
    <property type="match status" value="1"/>
</dbReference>
<feature type="domain" description="ABC transporter" evidence="4">
    <location>
        <begin position="5"/>
        <end position="242"/>
    </location>
</feature>
<evidence type="ECO:0000259" key="4">
    <source>
        <dbReference type="PROSITE" id="PS50893"/>
    </source>
</evidence>
<dbReference type="PROSITE" id="PS50893">
    <property type="entry name" value="ABC_TRANSPORTER_2"/>
    <property type="match status" value="1"/>
</dbReference>
<keyword evidence="3" id="KW-0067">ATP-binding</keyword>
<dbReference type="InterPro" id="IPR003593">
    <property type="entry name" value="AAA+_ATPase"/>
</dbReference>
<evidence type="ECO:0000256" key="2">
    <source>
        <dbReference type="ARBA" id="ARBA00022741"/>
    </source>
</evidence>
<keyword evidence="6" id="KW-1185">Reference proteome</keyword>
<dbReference type="SMART" id="SM00382">
    <property type="entry name" value="AAA"/>
    <property type="match status" value="1"/>
</dbReference>
<dbReference type="Gene3D" id="3.40.50.300">
    <property type="entry name" value="P-loop containing nucleotide triphosphate hydrolases"/>
    <property type="match status" value="1"/>
</dbReference>
<reference evidence="5 6" key="1">
    <citation type="journal article" date="2014" name="Int. J. Syst. Evol. Microbiol.">
        <title>Complete genome sequence of Corynebacterium casei LMG S-19264T (=DSM 44701T), isolated from a smear-ripened cheese.</title>
        <authorList>
            <consortium name="US DOE Joint Genome Institute (JGI-PGF)"/>
            <person name="Walter F."/>
            <person name="Albersmeier A."/>
            <person name="Kalinowski J."/>
            <person name="Ruckert C."/>
        </authorList>
    </citation>
    <scope>NUCLEOTIDE SEQUENCE [LARGE SCALE GENOMIC DNA]</scope>
    <source>
        <strain evidence="5 6">NBRC 112289</strain>
    </source>
</reference>
<comment type="caution">
    <text evidence="5">The sequence shown here is derived from an EMBL/GenBank/DDBJ whole genome shotgun (WGS) entry which is preliminary data.</text>
</comment>
<evidence type="ECO:0000313" key="5">
    <source>
        <dbReference type="EMBL" id="GMA28245.1"/>
    </source>
</evidence>
<dbReference type="InterPro" id="IPR003439">
    <property type="entry name" value="ABC_transporter-like_ATP-bd"/>
</dbReference>
<dbReference type="PROSITE" id="PS00211">
    <property type="entry name" value="ABC_TRANSPORTER_1"/>
    <property type="match status" value="1"/>
</dbReference>
<dbReference type="EMBL" id="BSUL01000001">
    <property type="protein sequence ID" value="GMA28245.1"/>
    <property type="molecule type" value="Genomic_DNA"/>
</dbReference>
<evidence type="ECO:0000256" key="1">
    <source>
        <dbReference type="ARBA" id="ARBA00022448"/>
    </source>
</evidence>
<dbReference type="GO" id="GO:0005524">
    <property type="term" value="F:ATP binding"/>
    <property type="evidence" value="ECO:0007669"/>
    <property type="project" value="UniProtKB-KW"/>
</dbReference>
<dbReference type="GO" id="GO:0016887">
    <property type="term" value="F:ATP hydrolysis activity"/>
    <property type="evidence" value="ECO:0007669"/>
    <property type="project" value="InterPro"/>
</dbReference>
<dbReference type="AlphaFoldDB" id="A0AA37XBC3"/>
<dbReference type="CDD" id="cd03293">
    <property type="entry name" value="ABC_NrtD_SsuB_transporters"/>
    <property type="match status" value="1"/>
</dbReference>
<dbReference type="RefSeq" id="WP_284231615.1">
    <property type="nucleotide sequence ID" value="NZ_BSUL01000001.1"/>
</dbReference>